<dbReference type="EMBL" id="LT985188">
    <property type="protein sequence ID" value="SPD87789.1"/>
    <property type="molecule type" value="Genomic_DNA"/>
</dbReference>
<evidence type="ECO:0000313" key="1">
    <source>
        <dbReference type="EMBL" id="SPD87789.1"/>
    </source>
</evidence>
<proteinExistence type="predicted"/>
<gene>
    <name evidence="1" type="ORF">MPLG2_2759</name>
</gene>
<dbReference type="KEGG" id="mgg:MPLG2_2759"/>
<evidence type="ECO:0000313" key="2">
    <source>
        <dbReference type="Proteomes" id="UP000238164"/>
    </source>
</evidence>
<accession>A0A2N9JK50</accession>
<name>A0A2N9JK50_9ACTN</name>
<sequence length="118" mass="12954">MAQPRARQFSPNCVSTGCWELFVAERFSFECAPGRHVVGPGCLSGSRVGRLSRRAFIGCGPPTAVRNEAGLRRFTQRLALVATKGRRTATAVEGLTLTLYLPERRPVEACGQRVGRHR</sequence>
<dbReference type="AlphaFoldDB" id="A0A2N9JK50"/>
<organism evidence="1 2">
    <name type="scientific">Micropruina glycogenica</name>
    <dbReference type="NCBI Taxonomy" id="75385"/>
    <lineage>
        <taxon>Bacteria</taxon>
        <taxon>Bacillati</taxon>
        <taxon>Actinomycetota</taxon>
        <taxon>Actinomycetes</taxon>
        <taxon>Propionibacteriales</taxon>
        <taxon>Nocardioidaceae</taxon>
        <taxon>Micropruina</taxon>
    </lineage>
</organism>
<reference evidence="1 2" key="1">
    <citation type="submission" date="2018-02" db="EMBL/GenBank/DDBJ databases">
        <authorList>
            <person name="Cohen D.B."/>
            <person name="Kent A.D."/>
        </authorList>
    </citation>
    <scope>NUCLEOTIDE SEQUENCE [LARGE SCALE GENOMIC DNA]</scope>
    <source>
        <strain evidence="1">1</strain>
    </source>
</reference>
<protein>
    <submittedName>
        <fullName evidence="1">Uncharacterized protein</fullName>
    </submittedName>
</protein>
<dbReference type="Proteomes" id="UP000238164">
    <property type="component" value="Chromosome 1"/>
</dbReference>
<dbReference type="PROSITE" id="PS51257">
    <property type="entry name" value="PROKAR_LIPOPROTEIN"/>
    <property type="match status" value="1"/>
</dbReference>
<keyword evidence="2" id="KW-1185">Reference proteome</keyword>